<dbReference type="OrthoDB" id="9806494at2"/>
<dbReference type="PANTHER" id="PTHR36439:SF1">
    <property type="entry name" value="DUF1697 DOMAIN-CONTAINING PROTEIN"/>
    <property type="match status" value="1"/>
</dbReference>
<dbReference type="EMBL" id="BFFP01000045">
    <property type="protein sequence ID" value="GBG95645.1"/>
    <property type="molecule type" value="Genomic_DNA"/>
</dbReference>
<evidence type="ECO:0000313" key="2">
    <source>
        <dbReference type="Proteomes" id="UP000286848"/>
    </source>
</evidence>
<dbReference type="Gene3D" id="3.30.70.1280">
    <property type="entry name" value="SP0830-like domains"/>
    <property type="match status" value="1"/>
</dbReference>
<dbReference type="SUPFAM" id="SSF160379">
    <property type="entry name" value="SP0830-like"/>
    <property type="match status" value="1"/>
</dbReference>
<keyword evidence="2" id="KW-1185">Reference proteome</keyword>
<dbReference type="AlphaFoldDB" id="A0A401IVW2"/>
<evidence type="ECO:0000313" key="1">
    <source>
        <dbReference type="EMBL" id="GBG95645.1"/>
    </source>
</evidence>
<sequence length="183" mass="20994">MERYIAFLRGVNVGGNNKISMPVLKETFEENGFLNVRTYINSGNIIFSSDIQNKSKLTKQCETIIVDKFNTYISVLVLSPNELSDILSNAPDWWDSGDQERYNSIIFVIPPTTADEVYAVIGEAKPDYEQVEIYKNVIFWSFKRNYRSKTQWGKTGNTSFKNKITVRNANTARKLLKLAEKSE</sequence>
<dbReference type="PIRSF" id="PIRSF008502">
    <property type="entry name" value="UCP008502"/>
    <property type="match status" value="1"/>
</dbReference>
<dbReference type="PANTHER" id="PTHR36439">
    <property type="entry name" value="BLL4334 PROTEIN"/>
    <property type="match status" value="1"/>
</dbReference>
<evidence type="ECO:0008006" key="3">
    <source>
        <dbReference type="Google" id="ProtNLM"/>
    </source>
</evidence>
<reference evidence="1 2" key="1">
    <citation type="journal article" date="2019" name="Int. J. Syst. Evol. Microbiol.">
        <title>Lactobacillus salitolerans sp. nov., a novel lactic acid bacterium isolated from spent mushroom substrates.</title>
        <authorList>
            <person name="Tohno M."/>
            <person name="Tanizawa Y."/>
            <person name="Kojima Y."/>
            <person name="Sakamoto M."/>
            <person name="Nakamura Y."/>
            <person name="Ohkuma M."/>
            <person name="Kobayashi H."/>
        </authorList>
    </citation>
    <scope>NUCLEOTIDE SEQUENCE [LARGE SCALE GENOMIC DNA]</scope>
    <source>
        <strain evidence="1 2">YK43</strain>
    </source>
</reference>
<dbReference type="InterPro" id="IPR012545">
    <property type="entry name" value="DUF1697"/>
</dbReference>
<dbReference type="Pfam" id="PF08002">
    <property type="entry name" value="DUF1697"/>
    <property type="match status" value="1"/>
</dbReference>
<organism evidence="1 2">
    <name type="scientific">Ligilactobacillus salitolerans</name>
    <dbReference type="NCBI Taxonomy" id="1808352"/>
    <lineage>
        <taxon>Bacteria</taxon>
        <taxon>Bacillati</taxon>
        <taxon>Bacillota</taxon>
        <taxon>Bacilli</taxon>
        <taxon>Lactobacillales</taxon>
        <taxon>Lactobacillaceae</taxon>
        <taxon>Ligilactobacillus</taxon>
    </lineage>
</organism>
<dbReference type="Proteomes" id="UP000286848">
    <property type="component" value="Unassembled WGS sequence"/>
</dbReference>
<dbReference type="RefSeq" id="WP_124978121.1">
    <property type="nucleotide sequence ID" value="NZ_BFFP01000045.1"/>
</dbReference>
<comment type="caution">
    <text evidence="1">The sequence shown here is derived from an EMBL/GenBank/DDBJ whole genome shotgun (WGS) entry which is preliminary data.</text>
</comment>
<proteinExistence type="predicted"/>
<name>A0A401IVW2_9LACO</name>
<gene>
    <name evidence="1" type="ORF">LFYK43_21040</name>
</gene>
<protein>
    <recommendedName>
        <fullName evidence="3">DUF1697 domain-containing protein</fullName>
    </recommendedName>
</protein>
<dbReference type="Gene3D" id="3.30.70.1260">
    <property type="entry name" value="bacterial protein sp0830 like"/>
    <property type="match status" value="1"/>
</dbReference>
<accession>A0A401IVW2</accession>